<reference evidence="8" key="1">
    <citation type="submission" date="2020-05" db="UniProtKB">
        <authorList>
            <consortium name="EnsemblMetazoa"/>
        </authorList>
    </citation>
    <scope>IDENTIFICATION</scope>
    <source>
        <strain evidence="8">USDA</strain>
    </source>
</reference>
<dbReference type="GO" id="GO:0005783">
    <property type="term" value="C:endoplasmic reticulum"/>
    <property type="evidence" value="ECO:0007669"/>
    <property type="project" value="TreeGrafter"/>
</dbReference>
<dbReference type="Proteomes" id="UP000095300">
    <property type="component" value="Unassembled WGS sequence"/>
</dbReference>
<protein>
    <recommendedName>
        <fullName evidence="10">RING-type domain-containing protein</fullName>
    </recommendedName>
</protein>
<evidence type="ECO:0000256" key="1">
    <source>
        <dbReference type="ARBA" id="ARBA00004141"/>
    </source>
</evidence>
<feature type="compositionally biased region" description="Polar residues" evidence="6">
    <location>
        <begin position="404"/>
        <end position="413"/>
    </location>
</feature>
<proteinExistence type="inferred from homology"/>
<dbReference type="EnsemblMetazoa" id="SCAU009429-RA">
    <property type="protein sequence ID" value="SCAU009429-PA"/>
    <property type="gene ID" value="SCAU009429"/>
</dbReference>
<dbReference type="GO" id="GO:0061630">
    <property type="term" value="F:ubiquitin protein ligase activity"/>
    <property type="evidence" value="ECO:0007669"/>
    <property type="project" value="InterPro"/>
</dbReference>
<feature type="region of interest" description="Disordered" evidence="6">
    <location>
        <begin position="394"/>
        <end position="413"/>
    </location>
</feature>
<dbReference type="OrthoDB" id="10055027at2759"/>
<dbReference type="AlphaFoldDB" id="A0A1I8PMM0"/>
<keyword evidence="3" id="KW-0812">Transmembrane</keyword>
<evidence type="ECO:0000313" key="9">
    <source>
        <dbReference type="Proteomes" id="UP000095300"/>
    </source>
</evidence>
<dbReference type="PANTHER" id="PTHR31322">
    <property type="entry name" value="E3 UBIQUITIN-PROTEIN LIGASE TM129"/>
    <property type="match status" value="1"/>
</dbReference>
<dbReference type="Pfam" id="PF10272">
    <property type="entry name" value="Tmpp129"/>
    <property type="match status" value="1"/>
</dbReference>
<comment type="subcellular location">
    <subcellularLocation>
        <location evidence="1">Membrane</location>
        <topology evidence="1">Multi-pass membrane protein</topology>
    </subcellularLocation>
</comment>
<dbReference type="PANTHER" id="PTHR31322:SF2">
    <property type="entry name" value="E3 UBIQUITIN-PROTEIN LIGASE TM129"/>
    <property type="match status" value="1"/>
</dbReference>
<evidence type="ECO:0000313" key="8">
    <source>
        <dbReference type="EnsemblMetazoa" id="SCAU009429-PA"/>
    </source>
</evidence>
<accession>A0A1I8PMM0</accession>
<evidence type="ECO:0000256" key="5">
    <source>
        <dbReference type="ARBA" id="ARBA00023136"/>
    </source>
</evidence>
<dbReference type="GO" id="GO:0016020">
    <property type="term" value="C:membrane"/>
    <property type="evidence" value="ECO:0007669"/>
    <property type="project" value="UniProtKB-SubCell"/>
</dbReference>
<evidence type="ECO:0000256" key="6">
    <source>
        <dbReference type="SAM" id="MobiDB-lite"/>
    </source>
</evidence>
<keyword evidence="5" id="KW-0472">Membrane</keyword>
<evidence type="ECO:0000256" key="7">
    <source>
        <dbReference type="SAM" id="SignalP"/>
    </source>
</evidence>
<dbReference type="KEGG" id="scac:106087193"/>
<name>A0A1I8PMM0_STOCA</name>
<sequence length="413" mass="47832">MEMDESELLFNLFYLLLCMCVIYPPDEFGRLGLTIEQLFSRWLGEEHLNFVRYHQKRTSLNLFIHSCLPATYFLIHRFKFSVFTEYDDLEEESDLDPDFPMPQEAVAFKTLTWKVAQRFSLMAVLAVPALICNWYQQNWKRHPITLTLQKFSNVPHSTAQVESDIGNEFRRPDIYKKKLNSISTVIATENWIIKTSLYNVNFAHQSDTALSVAKTETYNVSQDTNDTLQMVSIMVKTNRAGVADFHIRINALEFRNLEERITRPIVIPSNIQFHRNVIDRFIDVFKEQVTLNPIYKADRITDKCFACMVAEPNIKIHKQCADVDRNGQPLSTDNCCTNCYCRPMWCVECLARWFAARQNDHEREVWLEQKCTCPMCRAKFCLLDVSYIEKPAVAPPATGGEPASSGNDNDNNS</sequence>
<dbReference type="STRING" id="35570.A0A1I8PMM0"/>
<evidence type="ECO:0008006" key="10">
    <source>
        <dbReference type="Google" id="ProtNLM"/>
    </source>
</evidence>
<organism evidence="8 9">
    <name type="scientific">Stomoxys calcitrans</name>
    <name type="common">Stable fly</name>
    <name type="synonym">Conops calcitrans</name>
    <dbReference type="NCBI Taxonomy" id="35570"/>
    <lineage>
        <taxon>Eukaryota</taxon>
        <taxon>Metazoa</taxon>
        <taxon>Ecdysozoa</taxon>
        <taxon>Arthropoda</taxon>
        <taxon>Hexapoda</taxon>
        <taxon>Insecta</taxon>
        <taxon>Pterygota</taxon>
        <taxon>Neoptera</taxon>
        <taxon>Endopterygota</taxon>
        <taxon>Diptera</taxon>
        <taxon>Brachycera</taxon>
        <taxon>Muscomorpha</taxon>
        <taxon>Muscoidea</taxon>
        <taxon>Muscidae</taxon>
        <taxon>Stomoxys</taxon>
    </lineage>
</organism>
<dbReference type="InterPro" id="IPR018801">
    <property type="entry name" value="TM129"/>
</dbReference>
<keyword evidence="7" id="KW-0732">Signal</keyword>
<keyword evidence="9" id="KW-1185">Reference proteome</keyword>
<comment type="similarity">
    <text evidence="2">Belongs to the TMEM129 family.</text>
</comment>
<evidence type="ECO:0000256" key="4">
    <source>
        <dbReference type="ARBA" id="ARBA00022989"/>
    </source>
</evidence>
<dbReference type="GO" id="GO:0016567">
    <property type="term" value="P:protein ubiquitination"/>
    <property type="evidence" value="ECO:0007669"/>
    <property type="project" value="InterPro"/>
</dbReference>
<gene>
    <name evidence="8" type="primary">106087193</name>
</gene>
<evidence type="ECO:0000256" key="3">
    <source>
        <dbReference type="ARBA" id="ARBA00022692"/>
    </source>
</evidence>
<feature type="chain" id="PRO_5009326899" description="RING-type domain-containing protein" evidence="7">
    <location>
        <begin position="21"/>
        <end position="413"/>
    </location>
</feature>
<dbReference type="VEuPathDB" id="VectorBase:SCAU009429"/>
<evidence type="ECO:0000256" key="2">
    <source>
        <dbReference type="ARBA" id="ARBA00007332"/>
    </source>
</evidence>
<keyword evidence="4" id="KW-1133">Transmembrane helix</keyword>
<feature type="signal peptide" evidence="7">
    <location>
        <begin position="1"/>
        <end position="20"/>
    </location>
</feature>